<dbReference type="Pfam" id="PF10942">
    <property type="entry name" value="DUF2619"/>
    <property type="match status" value="1"/>
</dbReference>
<dbReference type="AlphaFoldDB" id="A0AAP7DFY7"/>
<protein>
    <submittedName>
        <fullName evidence="2">YqhV family protein</fullName>
    </submittedName>
</protein>
<feature type="transmembrane region" description="Helical" evidence="1">
    <location>
        <begin position="37"/>
        <end position="57"/>
    </location>
</feature>
<comment type="caution">
    <text evidence="2">The sequence shown here is derived from an EMBL/GenBank/DDBJ whole genome shotgun (WGS) entry which is preliminary data.</text>
</comment>
<dbReference type="Proteomes" id="UP000552038">
    <property type="component" value="Unassembled WGS sequence"/>
</dbReference>
<proteinExistence type="predicted"/>
<accession>A0AAP7DFY7</accession>
<evidence type="ECO:0000313" key="2">
    <source>
        <dbReference type="EMBL" id="NOJ69157.1"/>
    </source>
</evidence>
<evidence type="ECO:0000313" key="3">
    <source>
        <dbReference type="Proteomes" id="UP000552038"/>
    </source>
</evidence>
<evidence type="ECO:0000256" key="1">
    <source>
        <dbReference type="SAM" id="Phobius"/>
    </source>
</evidence>
<keyword evidence="1" id="KW-0472">Membrane</keyword>
<gene>
    <name evidence="2" type="ORF">HMI46_01125</name>
</gene>
<name>A0AAP7DFY7_PAEAL</name>
<dbReference type="InterPro" id="IPR020390">
    <property type="entry name" value="Uncharacterised_YqhV"/>
</dbReference>
<reference evidence="2 3" key="1">
    <citation type="submission" date="2020-05" db="EMBL/GenBank/DDBJ databases">
        <title>Whole genome sequencing and identification of novel metabolites from Paenibacillus alvei strain JR949.</title>
        <authorList>
            <person name="Rajendhran J."/>
            <person name="Sree Pranav P."/>
            <person name="Mahalakshmi B."/>
            <person name="Karthikeyan R."/>
        </authorList>
    </citation>
    <scope>NUCLEOTIDE SEQUENCE [LARGE SCALE GENOMIC DNA]</scope>
    <source>
        <strain evidence="2 3">JR949</strain>
    </source>
</reference>
<keyword evidence="1" id="KW-1133">Transmembrane helix</keyword>
<sequence>MFGQAAFILECKPKVELAIYEQEVITVTIDKFVASMAGLRIMSGCLEIAAALIMLKFNDAEKALTVNSLLALVGPLVLITTTTIGLIGIADKLNWTKIAWIVAGVTCLLIGILKK</sequence>
<organism evidence="2 3">
    <name type="scientific">Paenibacillus alvei</name>
    <name type="common">Bacillus alvei</name>
    <dbReference type="NCBI Taxonomy" id="44250"/>
    <lineage>
        <taxon>Bacteria</taxon>
        <taxon>Bacillati</taxon>
        <taxon>Bacillota</taxon>
        <taxon>Bacilli</taxon>
        <taxon>Bacillales</taxon>
        <taxon>Paenibacillaceae</taxon>
        <taxon>Paenibacillus</taxon>
    </lineage>
</organism>
<dbReference type="EMBL" id="JABFOR010000001">
    <property type="protein sequence ID" value="NOJ69157.1"/>
    <property type="molecule type" value="Genomic_DNA"/>
</dbReference>
<keyword evidence="1" id="KW-0812">Transmembrane</keyword>
<feature type="transmembrane region" description="Helical" evidence="1">
    <location>
        <begin position="95"/>
        <end position="113"/>
    </location>
</feature>
<feature type="transmembrane region" description="Helical" evidence="1">
    <location>
        <begin position="69"/>
        <end position="89"/>
    </location>
</feature>